<keyword evidence="2" id="KW-0449">Lipoprotein</keyword>
<keyword evidence="3" id="KW-1185">Reference proteome</keyword>
<dbReference type="InterPro" id="IPR025262">
    <property type="entry name" value="QseG"/>
</dbReference>
<accession>A0A4R3YIK9</accession>
<dbReference type="AlphaFoldDB" id="A0A4R3YIK9"/>
<evidence type="ECO:0000256" key="1">
    <source>
        <dbReference type="SAM" id="MobiDB-lite"/>
    </source>
</evidence>
<sequence length="263" mass="29975">MNYALLSSSGSAAPRLATIFPLPVTRQILLLAVLMLAGCQYHADTPAETQPATSQSLPLTQPLMAMAECEELWHTTDQNKLADVSLWLRTSECAERMTLAEARRQAKDHQGASWYEAFRQSILLNVDGSGFQERRQAYQRLVHYRTQVPASVYPLYKIWRQQQSLRLNLMEERSRGERELADNIIQQEIMQEQLRHLQHQLTVTTQKLQNLTDIERRLSSRKQITPDMPNEQSDDSTAEGKNALSDGETEGNTLVPTKSKDRP</sequence>
<organism evidence="2 3">
    <name type="scientific">Biostraticola tofi</name>
    <dbReference type="NCBI Taxonomy" id="466109"/>
    <lineage>
        <taxon>Bacteria</taxon>
        <taxon>Pseudomonadati</taxon>
        <taxon>Pseudomonadota</taxon>
        <taxon>Gammaproteobacteria</taxon>
        <taxon>Enterobacterales</taxon>
        <taxon>Bruguierivoracaceae</taxon>
        <taxon>Biostraticola</taxon>
    </lineage>
</organism>
<reference evidence="2 3" key="1">
    <citation type="submission" date="2019-03" db="EMBL/GenBank/DDBJ databases">
        <title>Genomic Encyclopedia of Type Strains, Phase IV (KMG-IV): sequencing the most valuable type-strain genomes for metagenomic binning, comparative biology and taxonomic classification.</title>
        <authorList>
            <person name="Goeker M."/>
        </authorList>
    </citation>
    <scope>NUCLEOTIDE SEQUENCE [LARGE SCALE GENOMIC DNA]</scope>
    <source>
        <strain evidence="2 3">DSM 19580</strain>
    </source>
</reference>
<evidence type="ECO:0000313" key="3">
    <source>
        <dbReference type="Proteomes" id="UP000295719"/>
    </source>
</evidence>
<feature type="region of interest" description="Disordered" evidence="1">
    <location>
        <begin position="218"/>
        <end position="263"/>
    </location>
</feature>
<dbReference type="Pfam" id="PF13942">
    <property type="entry name" value="Lipoprotein_20"/>
    <property type="match status" value="1"/>
</dbReference>
<gene>
    <name evidence="2" type="ORF">EDC52_11342</name>
</gene>
<evidence type="ECO:0000313" key="2">
    <source>
        <dbReference type="EMBL" id="TCV92217.1"/>
    </source>
</evidence>
<comment type="caution">
    <text evidence="2">The sequence shown here is derived from an EMBL/GenBank/DDBJ whole genome shotgun (WGS) entry which is preliminary data.</text>
</comment>
<protein>
    <submittedName>
        <fullName evidence="2">YfhG lipoprotein</fullName>
    </submittedName>
</protein>
<dbReference type="Proteomes" id="UP000295719">
    <property type="component" value="Unassembled WGS sequence"/>
</dbReference>
<proteinExistence type="predicted"/>
<name>A0A4R3YIK9_9GAMM</name>
<dbReference type="RefSeq" id="WP_165911753.1">
    <property type="nucleotide sequence ID" value="NZ_SMCR01000013.1"/>
</dbReference>
<dbReference type="EMBL" id="SMCR01000013">
    <property type="protein sequence ID" value="TCV92217.1"/>
    <property type="molecule type" value="Genomic_DNA"/>
</dbReference>